<dbReference type="InterPro" id="IPR039425">
    <property type="entry name" value="RNA_pol_sigma-70-like"/>
</dbReference>
<evidence type="ECO:0000256" key="2">
    <source>
        <dbReference type="ARBA" id="ARBA00023015"/>
    </source>
</evidence>
<dbReference type="Gene3D" id="1.10.1740.10">
    <property type="match status" value="1"/>
</dbReference>
<dbReference type="InterPro" id="IPR014284">
    <property type="entry name" value="RNA_pol_sigma-70_dom"/>
</dbReference>
<evidence type="ECO:0000256" key="4">
    <source>
        <dbReference type="ARBA" id="ARBA00023163"/>
    </source>
</evidence>
<dbReference type="KEGG" id="axe:P40_13450"/>
<evidence type="ECO:0000256" key="3">
    <source>
        <dbReference type="ARBA" id="ARBA00023082"/>
    </source>
</evidence>
<dbReference type="Pfam" id="PF04542">
    <property type="entry name" value="Sigma70_r2"/>
    <property type="match status" value="1"/>
</dbReference>
<dbReference type="SUPFAM" id="SSF88659">
    <property type="entry name" value="Sigma3 and sigma4 domains of RNA polymerase sigma factors"/>
    <property type="match status" value="1"/>
</dbReference>
<evidence type="ECO:0000313" key="7">
    <source>
        <dbReference type="EMBL" id="MCE7507919.1"/>
    </source>
</evidence>
<reference evidence="7" key="1">
    <citation type="submission" date="2022-01" db="EMBL/GenBank/DDBJ databases">
        <authorList>
            <person name="Karlyshev A.V."/>
            <person name="Jaspars M."/>
        </authorList>
    </citation>
    <scope>NUCLEOTIDE SEQUENCE</scope>
    <source>
        <strain evidence="7">AGSA3-2</strain>
    </source>
</reference>
<keyword evidence="4" id="KW-0804">Transcription</keyword>
<comment type="caution">
    <text evidence="7">The sequence shown here is derived from an EMBL/GenBank/DDBJ whole genome shotgun (WGS) entry which is preliminary data.</text>
</comment>
<gene>
    <name evidence="7" type="ORF">LZG35_04675</name>
</gene>
<dbReference type="Proteomes" id="UP001107961">
    <property type="component" value="Unassembled WGS sequence"/>
</dbReference>
<proteinExistence type="inferred from homology"/>
<dbReference type="GO" id="GO:0016987">
    <property type="term" value="F:sigma factor activity"/>
    <property type="evidence" value="ECO:0007669"/>
    <property type="project" value="UniProtKB-KW"/>
</dbReference>
<dbReference type="InterPro" id="IPR007627">
    <property type="entry name" value="RNA_pol_sigma70_r2"/>
</dbReference>
<name>A0A9Q3W3P2_9GAMM</name>
<protein>
    <submittedName>
        <fullName evidence="7">Sigma-70 family RNA polymerase sigma factor</fullName>
    </submittedName>
</protein>
<dbReference type="NCBIfam" id="TIGR02937">
    <property type="entry name" value="sigma70-ECF"/>
    <property type="match status" value="1"/>
</dbReference>
<comment type="similarity">
    <text evidence="1">Belongs to the sigma-70 factor family. ECF subfamily.</text>
</comment>
<evidence type="ECO:0000256" key="1">
    <source>
        <dbReference type="ARBA" id="ARBA00010641"/>
    </source>
</evidence>
<evidence type="ECO:0000259" key="6">
    <source>
        <dbReference type="Pfam" id="PF08281"/>
    </source>
</evidence>
<dbReference type="InterPro" id="IPR036388">
    <property type="entry name" value="WH-like_DNA-bd_sf"/>
</dbReference>
<dbReference type="PANTHER" id="PTHR43133:SF63">
    <property type="entry name" value="RNA POLYMERASE SIGMA FACTOR FECI-RELATED"/>
    <property type="match status" value="1"/>
</dbReference>
<keyword evidence="8" id="KW-1185">Reference proteome</keyword>
<dbReference type="GO" id="GO:0003677">
    <property type="term" value="F:DNA binding"/>
    <property type="evidence" value="ECO:0007669"/>
    <property type="project" value="InterPro"/>
</dbReference>
<evidence type="ECO:0000259" key="5">
    <source>
        <dbReference type="Pfam" id="PF04542"/>
    </source>
</evidence>
<dbReference type="RefSeq" id="WP_080531182.1">
    <property type="nucleotide sequence ID" value="NZ_CBDDTQ010000005.1"/>
</dbReference>
<organism evidence="7 8">
    <name type="scientific">Alloalcanivorax xenomutans</name>
    <dbReference type="NCBI Taxonomy" id="1094342"/>
    <lineage>
        <taxon>Bacteria</taxon>
        <taxon>Pseudomonadati</taxon>
        <taxon>Pseudomonadota</taxon>
        <taxon>Gammaproteobacteria</taxon>
        <taxon>Oceanospirillales</taxon>
        <taxon>Alcanivoracaceae</taxon>
        <taxon>Alloalcanivorax</taxon>
    </lineage>
</organism>
<dbReference type="InterPro" id="IPR013324">
    <property type="entry name" value="RNA_pol_sigma_r3/r4-like"/>
</dbReference>
<sequence>MGATSYLKRDLVAVLYSDHHGWLLGWLRKKLGCSQHAADMAHDTFVRVLTSSSDLRGVREPRAFLTTIAGRLIIDDARRKKVEQAYLETWMALYGDCAAAPSSEELATVVELLTEVAGWLESLPEKPRQAFIMSRLDGLSHAEIAERLGVSVSMVKKYVAQALLHCLALNETD</sequence>
<dbReference type="AlphaFoldDB" id="A0A9Q3W3P2"/>
<dbReference type="SUPFAM" id="SSF88946">
    <property type="entry name" value="Sigma2 domain of RNA polymerase sigma factors"/>
    <property type="match status" value="1"/>
</dbReference>
<dbReference type="CDD" id="cd06171">
    <property type="entry name" value="Sigma70_r4"/>
    <property type="match status" value="1"/>
</dbReference>
<feature type="domain" description="RNA polymerase sigma factor 70 region 4 type 2" evidence="6">
    <location>
        <begin position="120"/>
        <end position="166"/>
    </location>
</feature>
<keyword evidence="3" id="KW-0731">Sigma factor</keyword>
<feature type="domain" description="RNA polymerase sigma-70 region 2" evidence="5">
    <location>
        <begin position="15"/>
        <end position="81"/>
    </location>
</feature>
<evidence type="ECO:0000313" key="8">
    <source>
        <dbReference type="Proteomes" id="UP001107961"/>
    </source>
</evidence>
<accession>A0A9Q3W3P2</accession>
<dbReference type="InterPro" id="IPR013325">
    <property type="entry name" value="RNA_pol_sigma_r2"/>
</dbReference>
<dbReference type="Pfam" id="PF08281">
    <property type="entry name" value="Sigma70_r4_2"/>
    <property type="match status" value="1"/>
</dbReference>
<keyword evidence="2" id="KW-0805">Transcription regulation</keyword>
<dbReference type="InterPro" id="IPR013249">
    <property type="entry name" value="RNA_pol_sigma70_r4_t2"/>
</dbReference>
<dbReference type="EMBL" id="JAJVKT010000004">
    <property type="protein sequence ID" value="MCE7507919.1"/>
    <property type="molecule type" value="Genomic_DNA"/>
</dbReference>
<dbReference type="PANTHER" id="PTHR43133">
    <property type="entry name" value="RNA POLYMERASE ECF-TYPE SIGMA FACTO"/>
    <property type="match status" value="1"/>
</dbReference>
<dbReference type="Gene3D" id="1.10.10.10">
    <property type="entry name" value="Winged helix-like DNA-binding domain superfamily/Winged helix DNA-binding domain"/>
    <property type="match status" value="1"/>
</dbReference>
<dbReference type="GO" id="GO:0006352">
    <property type="term" value="P:DNA-templated transcription initiation"/>
    <property type="evidence" value="ECO:0007669"/>
    <property type="project" value="InterPro"/>
</dbReference>